<comment type="caution">
    <text evidence="1">The sequence shown here is derived from an EMBL/GenBank/DDBJ whole genome shotgun (WGS) entry which is preliminary data.</text>
</comment>
<evidence type="ECO:0000313" key="2">
    <source>
        <dbReference type="Proteomes" id="UP000887013"/>
    </source>
</evidence>
<dbReference type="AlphaFoldDB" id="A0A8X6NUG0"/>
<organism evidence="1 2">
    <name type="scientific">Nephila pilipes</name>
    <name type="common">Giant wood spider</name>
    <name type="synonym">Nephila maculata</name>
    <dbReference type="NCBI Taxonomy" id="299642"/>
    <lineage>
        <taxon>Eukaryota</taxon>
        <taxon>Metazoa</taxon>
        <taxon>Ecdysozoa</taxon>
        <taxon>Arthropoda</taxon>
        <taxon>Chelicerata</taxon>
        <taxon>Arachnida</taxon>
        <taxon>Araneae</taxon>
        <taxon>Araneomorphae</taxon>
        <taxon>Entelegynae</taxon>
        <taxon>Araneoidea</taxon>
        <taxon>Nephilidae</taxon>
        <taxon>Nephila</taxon>
    </lineage>
</organism>
<name>A0A8X6NUG0_NEPPI</name>
<reference evidence="1" key="1">
    <citation type="submission" date="2020-08" db="EMBL/GenBank/DDBJ databases">
        <title>Multicomponent nature underlies the extraordinary mechanical properties of spider dragline silk.</title>
        <authorList>
            <person name="Kono N."/>
            <person name="Nakamura H."/>
            <person name="Mori M."/>
            <person name="Yoshida Y."/>
            <person name="Ohtoshi R."/>
            <person name="Malay A.D."/>
            <person name="Moran D.A.P."/>
            <person name="Tomita M."/>
            <person name="Numata K."/>
            <person name="Arakawa K."/>
        </authorList>
    </citation>
    <scope>NUCLEOTIDE SEQUENCE</scope>
</reference>
<gene>
    <name evidence="1" type="ORF">NPIL_552801</name>
</gene>
<keyword evidence="2" id="KW-1185">Reference proteome</keyword>
<accession>A0A8X6NUG0</accession>
<evidence type="ECO:0000313" key="1">
    <source>
        <dbReference type="EMBL" id="GFT33669.1"/>
    </source>
</evidence>
<sequence>MLGIQVSELFRTTLLRMVCGTTPSFPQTSSSKPRYQMDRIITSDPAGSANMHQGAPQCILWRNGVWKNHCASRRTDSFPRSIIVLPEFQLCLSDEFMSEILSD</sequence>
<proteinExistence type="predicted"/>
<dbReference type="Proteomes" id="UP000887013">
    <property type="component" value="Unassembled WGS sequence"/>
</dbReference>
<protein>
    <submittedName>
        <fullName evidence="1">Uncharacterized protein</fullName>
    </submittedName>
</protein>
<dbReference type="EMBL" id="BMAW01061953">
    <property type="protein sequence ID" value="GFT33669.1"/>
    <property type="molecule type" value="Genomic_DNA"/>
</dbReference>